<dbReference type="InterPro" id="IPR036249">
    <property type="entry name" value="Thioredoxin-like_sf"/>
</dbReference>
<dbReference type="SUPFAM" id="SSF52833">
    <property type="entry name" value="Thioredoxin-like"/>
    <property type="match status" value="1"/>
</dbReference>
<dbReference type="SFLD" id="SFLDG01151">
    <property type="entry name" value="Main.2:_Nu-like"/>
    <property type="match status" value="1"/>
</dbReference>
<dbReference type="InterPro" id="IPR004045">
    <property type="entry name" value="Glutathione_S-Trfase_N"/>
</dbReference>
<dbReference type="SFLD" id="SFLDG00358">
    <property type="entry name" value="Main_(cytGST)"/>
    <property type="match status" value="1"/>
</dbReference>
<dbReference type="SFLD" id="SFLDS00019">
    <property type="entry name" value="Glutathione_Transferase_(cytos"/>
    <property type="match status" value="1"/>
</dbReference>
<dbReference type="PROSITE" id="PS50405">
    <property type="entry name" value="GST_CTER"/>
    <property type="match status" value="1"/>
</dbReference>
<evidence type="ECO:0000259" key="1">
    <source>
        <dbReference type="PROSITE" id="PS50404"/>
    </source>
</evidence>
<dbReference type="Gene3D" id="1.20.1050.10">
    <property type="match status" value="1"/>
</dbReference>
<protein>
    <recommendedName>
        <fullName evidence="4">Glutathione S-transferase</fullName>
    </recommendedName>
</protein>
<accession>Q45073</accession>
<dbReference type="EMBL" id="U19883">
    <property type="protein sequence ID" value="AAC43335.1"/>
    <property type="molecule type" value="Genomic_DNA"/>
</dbReference>
<dbReference type="Pfam" id="PF13409">
    <property type="entry name" value="GST_N_2"/>
    <property type="match status" value="1"/>
</dbReference>
<feature type="domain" description="GST C-terminal" evidence="2">
    <location>
        <begin position="89"/>
        <end position="205"/>
    </location>
</feature>
<dbReference type="Gene3D" id="3.40.30.10">
    <property type="entry name" value="Glutaredoxin"/>
    <property type="match status" value="1"/>
</dbReference>
<feature type="domain" description="GST N-terminal" evidence="1">
    <location>
        <begin position="1"/>
        <end position="86"/>
    </location>
</feature>
<dbReference type="SUPFAM" id="SSF47616">
    <property type="entry name" value="GST C-terminal domain-like"/>
    <property type="match status" value="1"/>
</dbReference>
<evidence type="ECO:0000259" key="2">
    <source>
        <dbReference type="PROSITE" id="PS50405"/>
    </source>
</evidence>
<evidence type="ECO:0008006" key="4">
    <source>
        <dbReference type="Google" id="ProtNLM"/>
    </source>
</evidence>
<dbReference type="InterPro" id="IPR036282">
    <property type="entry name" value="Glutathione-S-Trfase_C_sf"/>
</dbReference>
<proteinExistence type="predicted"/>
<dbReference type="InterPro" id="IPR040079">
    <property type="entry name" value="Glutathione_S-Trfase"/>
</dbReference>
<reference evidence="3" key="1">
    <citation type="journal article" date="1995" name="Appl. Environ. Microbiol.">
        <title>Sequence analysis of a gene cluster involved in metabolism of 2,4,5-trichlorophenoxyacetic acid by Burkholderia cepacia AC1100.</title>
        <authorList>
            <person name="Daubaras D.L."/>
            <person name="Hershberger C.D."/>
            <person name="Kitano K."/>
            <person name="Chakrabarty A.M."/>
        </authorList>
    </citation>
    <scope>NUCLEOTIDE SEQUENCE</scope>
    <source>
        <strain evidence="3">AC1100</strain>
    </source>
</reference>
<evidence type="ECO:0000313" key="3">
    <source>
        <dbReference type="EMBL" id="AAC43335.1"/>
    </source>
</evidence>
<organism evidence="3">
    <name type="scientific">Burkholderia cepacia</name>
    <name type="common">Pseudomonas cepacia</name>
    <dbReference type="NCBI Taxonomy" id="292"/>
    <lineage>
        <taxon>Bacteria</taxon>
        <taxon>Pseudomonadati</taxon>
        <taxon>Pseudomonadota</taxon>
        <taxon>Betaproteobacteria</taxon>
        <taxon>Burkholderiales</taxon>
        <taxon>Burkholderiaceae</taxon>
        <taxon>Burkholderia</taxon>
        <taxon>Burkholderia cepacia complex</taxon>
    </lineage>
</organism>
<dbReference type="InterPro" id="IPR010987">
    <property type="entry name" value="Glutathione-S-Trfase_C-like"/>
</dbReference>
<dbReference type="CDD" id="cd03048">
    <property type="entry name" value="GST_N_Ure2p_like"/>
    <property type="match status" value="1"/>
</dbReference>
<dbReference type="PANTHER" id="PTHR44051">
    <property type="entry name" value="GLUTATHIONE S-TRANSFERASE-RELATED"/>
    <property type="match status" value="1"/>
</dbReference>
<sequence>MIELYTWGTPNGRKVSIALEELGLAYNVHPVDIMKGDQFTAGFLALNPNNKIPVIKDSDSLDGQPITLFESGAILVYLADKTQRLLPVSGIARYETLQWLMFQMGGIGPMFGQTHHFRRYAVQEKYSLDRYTAETHRLYGVLNKRLAQSEFVAGKEYSIADIAIYPWVSRFELHQLDWADVPHVRRWYDAVGARPAVRRGMGVLS</sequence>
<dbReference type="PROSITE" id="PS50404">
    <property type="entry name" value="GST_NTER"/>
    <property type="match status" value="1"/>
</dbReference>
<dbReference type="PANTHER" id="PTHR44051:SF19">
    <property type="entry name" value="DISULFIDE-BOND OXIDOREDUCTASE YFCG"/>
    <property type="match status" value="1"/>
</dbReference>
<dbReference type="AlphaFoldDB" id="Q45073"/>
<dbReference type="Pfam" id="PF13410">
    <property type="entry name" value="GST_C_2"/>
    <property type="match status" value="1"/>
</dbReference>
<name>Q45073_BURCE</name>
<dbReference type="PIR" id="I40179">
    <property type="entry name" value="I40179"/>
</dbReference>
<dbReference type="CDD" id="cd10291">
    <property type="entry name" value="GST_C_YfcG_like"/>
    <property type="match status" value="1"/>
</dbReference>